<dbReference type="EMBL" id="UOFX01000044">
    <property type="protein sequence ID" value="VAX08961.1"/>
    <property type="molecule type" value="Genomic_DNA"/>
</dbReference>
<reference evidence="1" key="1">
    <citation type="submission" date="2018-06" db="EMBL/GenBank/DDBJ databases">
        <authorList>
            <person name="Zhirakovskaya E."/>
        </authorList>
    </citation>
    <scope>NUCLEOTIDE SEQUENCE</scope>
</reference>
<dbReference type="PANTHER" id="PTHR41791">
    <property type="entry name" value="SSL7039 PROTEIN"/>
    <property type="match status" value="1"/>
</dbReference>
<dbReference type="Pfam" id="PF05973">
    <property type="entry name" value="Gp49"/>
    <property type="match status" value="1"/>
</dbReference>
<dbReference type="PIRSF" id="PIRSF028744">
    <property type="entry name" value="Addict_mod_HI1419"/>
    <property type="match status" value="1"/>
</dbReference>
<proteinExistence type="predicted"/>
<accession>A0A3B1B4B1</accession>
<organism evidence="1">
    <name type="scientific">hydrothermal vent metagenome</name>
    <dbReference type="NCBI Taxonomy" id="652676"/>
    <lineage>
        <taxon>unclassified sequences</taxon>
        <taxon>metagenomes</taxon>
        <taxon>ecological metagenomes</taxon>
    </lineage>
</organism>
<name>A0A3B1B4B1_9ZZZZ</name>
<evidence type="ECO:0000313" key="1">
    <source>
        <dbReference type="EMBL" id="VAX08961.1"/>
    </source>
</evidence>
<dbReference type="InterPro" id="IPR009241">
    <property type="entry name" value="HigB-like"/>
</dbReference>
<sequence length="104" mass="12211">MEIYKYQDETGRVPYDEWIAGLKDKRAEKRIQIRIDRLAMGLEGDWRSVGEDVRELRISEGKGYRVYYAWDGGELVILLCGGDKSSQSKDIEKAKCYWRDYHGQ</sequence>
<dbReference type="InterPro" id="IPR014056">
    <property type="entry name" value="TypeIITA-like_toxin_pred"/>
</dbReference>
<dbReference type="NCBIfam" id="TIGR02683">
    <property type="entry name" value="upstrm_HI1419"/>
    <property type="match status" value="1"/>
</dbReference>
<dbReference type="PANTHER" id="PTHR41791:SF1">
    <property type="entry name" value="SSL7039 PROTEIN"/>
    <property type="match status" value="1"/>
</dbReference>
<dbReference type="AlphaFoldDB" id="A0A3B1B4B1"/>
<gene>
    <name evidence="1" type="ORF">MNBD_GAMMA26-2209</name>
</gene>
<protein>
    <submittedName>
        <fullName evidence="1">FIG022160: hypothetical toxin</fullName>
    </submittedName>
</protein>